<keyword evidence="1" id="KW-0472">Membrane</keyword>
<dbReference type="AlphaFoldDB" id="A0AAN8Q2E7"/>
<protein>
    <recommendedName>
        <fullName evidence="4">Protein tipE</fullName>
    </recommendedName>
</protein>
<dbReference type="PANTHER" id="PTHR12335">
    <property type="entry name" value="TIPE PROTEIN TEMPERATURE-INDUCED PARALYTIC E"/>
    <property type="match status" value="1"/>
</dbReference>
<dbReference type="Proteomes" id="UP001372834">
    <property type="component" value="Unassembled WGS sequence"/>
</dbReference>
<comment type="caution">
    <text evidence="2">The sequence shown here is derived from an EMBL/GenBank/DDBJ whole genome shotgun (WGS) entry which is preliminary data.</text>
</comment>
<evidence type="ECO:0000256" key="1">
    <source>
        <dbReference type="SAM" id="Phobius"/>
    </source>
</evidence>
<evidence type="ECO:0000313" key="2">
    <source>
        <dbReference type="EMBL" id="KAK6631748.1"/>
    </source>
</evidence>
<dbReference type="EMBL" id="JAWJWE010000008">
    <property type="protein sequence ID" value="KAK6631748.1"/>
    <property type="molecule type" value="Genomic_DNA"/>
</dbReference>
<organism evidence="2 3">
    <name type="scientific">Polyplax serrata</name>
    <name type="common">Common mouse louse</name>
    <dbReference type="NCBI Taxonomy" id="468196"/>
    <lineage>
        <taxon>Eukaryota</taxon>
        <taxon>Metazoa</taxon>
        <taxon>Ecdysozoa</taxon>
        <taxon>Arthropoda</taxon>
        <taxon>Hexapoda</taxon>
        <taxon>Insecta</taxon>
        <taxon>Pterygota</taxon>
        <taxon>Neoptera</taxon>
        <taxon>Paraneoptera</taxon>
        <taxon>Psocodea</taxon>
        <taxon>Troctomorpha</taxon>
        <taxon>Phthiraptera</taxon>
        <taxon>Anoplura</taxon>
        <taxon>Polyplacidae</taxon>
        <taxon>Polyplax</taxon>
    </lineage>
</organism>
<evidence type="ECO:0000313" key="3">
    <source>
        <dbReference type="Proteomes" id="UP001372834"/>
    </source>
</evidence>
<sequence length="336" mass="37972">MADEITEKLKETWLQKLLFYTTAFFILLGVFSLFAFLFLVPFVIDPAFTTIFMQFEEKPALCVTVSTVTNRGASNCTWSSCKEGCTKELYECTQILVSYKFDEDTNVISDENAMDTSLTRKKRSVIRYSLLKFAQTYRSLFAQNNKKREIRAIRDYDYMTSDFIENEGLQGNNSDWYYVKAKLFPNVKGCGYPPILNCTIFLKTYRTIGTNFTCYFSRVDPSLVINEYDLDQVYMNLIYAMAIPIPSFIISIVYLTFAYFVIYAEDPPPKPGGVSPTTTPVALPASGALTPASEVFREDLASFGHDFKVAMADEPSRESVVTCNDAVPNSNSVPDG</sequence>
<dbReference type="InterPro" id="IPR031578">
    <property type="entry name" value="TipE"/>
</dbReference>
<dbReference type="PANTHER" id="PTHR12335:SF6">
    <property type="entry name" value="PROTEIN TIPE"/>
    <property type="match status" value="1"/>
</dbReference>
<dbReference type="GO" id="GO:0017080">
    <property type="term" value="F:sodium channel regulator activity"/>
    <property type="evidence" value="ECO:0007669"/>
    <property type="project" value="TreeGrafter"/>
</dbReference>
<evidence type="ECO:0008006" key="4">
    <source>
        <dbReference type="Google" id="ProtNLM"/>
    </source>
</evidence>
<dbReference type="Pfam" id="PF16972">
    <property type="entry name" value="TipE"/>
    <property type="match status" value="2"/>
</dbReference>
<dbReference type="GO" id="GO:0005886">
    <property type="term" value="C:plasma membrane"/>
    <property type="evidence" value="ECO:0007669"/>
    <property type="project" value="TreeGrafter"/>
</dbReference>
<dbReference type="GO" id="GO:0002028">
    <property type="term" value="P:regulation of sodium ion transport"/>
    <property type="evidence" value="ECO:0007669"/>
    <property type="project" value="TreeGrafter"/>
</dbReference>
<feature type="transmembrane region" description="Helical" evidence="1">
    <location>
        <begin position="17"/>
        <end position="44"/>
    </location>
</feature>
<gene>
    <name evidence="2" type="ORF">RUM43_013812</name>
</gene>
<accession>A0AAN8Q2E7</accession>
<proteinExistence type="predicted"/>
<feature type="transmembrane region" description="Helical" evidence="1">
    <location>
        <begin position="237"/>
        <end position="262"/>
    </location>
</feature>
<keyword evidence="1" id="KW-1133">Transmembrane helix</keyword>
<keyword evidence="1" id="KW-0812">Transmembrane</keyword>
<name>A0AAN8Q2E7_POLSC</name>
<reference evidence="2 3" key="1">
    <citation type="submission" date="2023-10" db="EMBL/GenBank/DDBJ databases">
        <title>Genomes of two closely related lineages of the louse Polyplax serrata with different host specificities.</title>
        <authorList>
            <person name="Martinu J."/>
            <person name="Tarabai H."/>
            <person name="Stefka J."/>
            <person name="Hypsa V."/>
        </authorList>
    </citation>
    <scope>NUCLEOTIDE SEQUENCE [LARGE SCALE GENOMIC DNA]</scope>
    <source>
        <strain evidence="2">HR10_N</strain>
    </source>
</reference>